<dbReference type="AlphaFoldDB" id="A0A1E3X8Q9"/>
<proteinExistence type="predicted"/>
<dbReference type="PANTHER" id="PTHR12110">
    <property type="entry name" value="HYDROXYPYRUVATE ISOMERASE"/>
    <property type="match status" value="1"/>
</dbReference>
<dbReference type="Pfam" id="PF01261">
    <property type="entry name" value="AP_endonuc_2"/>
    <property type="match status" value="1"/>
</dbReference>
<comment type="caution">
    <text evidence="2">The sequence shown here is derived from an EMBL/GenBank/DDBJ whole genome shotgun (WGS) entry which is preliminary data.</text>
</comment>
<feature type="domain" description="Xylose isomerase-like TIM barrel" evidence="1">
    <location>
        <begin position="23"/>
        <end position="267"/>
    </location>
</feature>
<dbReference type="Proteomes" id="UP000094056">
    <property type="component" value="Unassembled WGS sequence"/>
</dbReference>
<dbReference type="InterPro" id="IPR036237">
    <property type="entry name" value="Xyl_isomerase-like_sf"/>
</dbReference>
<dbReference type="InterPro" id="IPR013022">
    <property type="entry name" value="Xyl_isomerase-like_TIM-brl"/>
</dbReference>
<accession>A0A1E3X8Q9</accession>
<dbReference type="Gene3D" id="3.20.20.150">
    <property type="entry name" value="Divalent-metal-dependent TIM barrel enzymes"/>
    <property type="match status" value="1"/>
</dbReference>
<sequence length="272" mass="30787">MSIKLSVSNIAWQQNELEDHLKLLMKLGCDGVEIAPSCIWKEPAQVSDDEIEGLKELISRYNLVIPAFHALLFTRPDLYIFGKESIRQQTVLYLKKLIRLAGMLSARVLVYGSPASRRVAEKSYDRCYEIALDVFKELGVEAERHNVIFCIEPLGQSENDFIQTAEEGYQIVRDVDNHHFGLHLDVKAMIDTGENFEVVFRRYGSMLKHFHVSDPGLAPPGSTSLDHSLIGKPLSGSLYDGFVSIEMKRGFGDTKEIIRDAVAYVRKSYFVD</sequence>
<dbReference type="InterPro" id="IPR050312">
    <property type="entry name" value="IolE/XylAMocC-like"/>
</dbReference>
<dbReference type="EMBL" id="MAYW01000082">
    <property type="protein sequence ID" value="ODS32005.1"/>
    <property type="molecule type" value="Genomic_DNA"/>
</dbReference>
<dbReference type="PANTHER" id="PTHR12110:SF21">
    <property type="entry name" value="XYLOSE ISOMERASE-LIKE TIM BARREL DOMAIN-CONTAINING PROTEIN"/>
    <property type="match status" value="1"/>
</dbReference>
<evidence type="ECO:0000313" key="2">
    <source>
        <dbReference type="EMBL" id="ODS32005.1"/>
    </source>
</evidence>
<gene>
    <name evidence="2" type="ORF">SCARUB_02860</name>
</gene>
<evidence type="ECO:0000313" key="3">
    <source>
        <dbReference type="Proteomes" id="UP000094056"/>
    </source>
</evidence>
<organism evidence="2 3">
    <name type="scientific">Candidatus Scalindua rubra</name>
    <dbReference type="NCBI Taxonomy" id="1872076"/>
    <lineage>
        <taxon>Bacteria</taxon>
        <taxon>Pseudomonadati</taxon>
        <taxon>Planctomycetota</taxon>
        <taxon>Candidatus Brocadiia</taxon>
        <taxon>Candidatus Brocadiales</taxon>
        <taxon>Candidatus Scalinduaceae</taxon>
        <taxon>Candidatus Scalindua</taxon>
    </lineage>
</organism>
<reference evidence="2 3" key="1">
    <citation type="submission" date="2016-07" db="EMBL/GenBank/DDBJ databases">
        <title>Draft genome of Scalindua rubra, obtained from a brine-seawater interface in the Red Sea, sheds light on salt adaptation in anammox bacteria.</title>
        <authorList>
            <person name="Speth D.R."/>
            <person name="Lagkouvardos I."/>
            <person name="Wang Y."/>
            <person name="Qian P.-Y."/>
            <person name="Dutilh B.E."/>
            <person name="Jetten M.S."/>
        </authorList>
    </citation>
    <scope>NUCLEOTIDE SEQUENCE [LARGE SCALE GENOMIC DNA]</scope>
    <source>
        <strain evidence="2">BSI-1</strain>
    </source>
</reference>
<dbReference type="SUPFAM" id="SSF51658">
    <property type="entry name" value="Xylose isomerase-like"/>
    <property type="match status" value="1"/>
</dbReference>
<name>A0A1E3X8Q9_9BACT</name>
<evidence type="ECO:0000259" key="1">
    <source>
        <dbReference type="Pfam" id="PF01261"/>
    </source>
</evidence>
<protein>
    <submittedName>
        <fullName evidence="2">Fructoselysine 3-epimerase</fullName>
    </submittedName>
</protein>